<dbReference type="InterPro" id="IPR024932">
    <property type="entry name" value="ApbE"/>
</dbReference>
<evidence type="ECO:0000256" key="2">
    <source>
        <dbReference type="ARBA" id="ARBA00008282"/>
    </source>
</evidence>
<keyword evidence="5" id="KW-1003">Cell membrane</keyword>
<dbReference type="InterPro" id="IPR003374">
    <property type="entry name" value="ApbE-like_sf"/>
</dbReference>
<dbReference type="GO" id="GO:0016740">
    <property type="term" value="F:transferase activity"/>
    <property type="evidence" value="ECO:0007669"/>
    <property type="project" value="UniProtKB-KW"/>
</dbReference>
<dbReference type="SUPFAM" id="SSF143631">
    <property type="entry name" value="ApbE-like"/>
    <property type="match status" value="1"/>
</dbReference>
<feature type="chain" id="PRO_5039896965" description="FAD:protein FMN transferase" evidence="20">
    <location>
        <begin position="31"/>
        <end position="446"/>
    </location>
</feature>
<reference evidence="21 22" key="1">
    <citation type="submission" date="2019-02" db="EMBL/GenBank/DDBJ databases">
        <title>Planctomycetal bacteria perform biofilm scaping via a novel small molecule.</title>
        <authorList>
            <person name="Jeske O."/>
            <person name="Boedeker C."/>
            <person name="Wiegand S."/>
            <person name="Breitling P."/>
            <person name="Kallscheuer N."/>
            <person name="Jogler M."/>
            <person name="Rohde M."/>
            <person name="Petersen J."/>
            <person name="Medema M.H."/>
            <person name="Surup F."/>
            <person name="Jogler C."/>
        </authorList>
    </citation>
    <scope>NUCLEOTIDE SEQUENCE [LARGE SCALE GENOMIC DNA]</scope>
    <source>
        <strain evidence="21 22">Mal15</strain>
    </source>
</reference>
<accession>A0A5B9MFX4</accession>
<comment type="similarity">
    <text evidence="2">Belongs to the ApbE family.</text>
</comment>
<keyword evidence="7" id="KW-0285">Flavoprotein</keyword>
<feature type="transmembrane region" description="Helical" evidence="19">
    <location>
        <begin position="374"/>
        <end position="399"/>
    </location>
</feature>
<dbReference type="PANTHER" id="PTHR30040:SF2">
    <property type="entry name" value="FAD:PROTEIN FMN TRANSFERASE"/>
    <property type="match status" value="1"/>
</dbReference>
<comment type="catalytic activity">
    <reaction evidence="17">
        <text>L-threonyl-[protein] + FAD = FMN-L-threonyl-[protein] + AMP + H(+)</text>
        <dbReference type="Rhea" id="RHEA:36847"/>
        <dbReference type="Rhea" id="RHEA-COMP:11060"/>
        <dbReference type="Rhea" id="RHEA-COMP:11061"/>
        <dbReference type="ChEBI" id="CHEBI:15378"/>
        <dbReference type="ChEBI" id="CHEBI:30013"/>
        <dbReference type="ChEBI" id="CHEBI:57692"/>
        <dbReference type="ChEBI" id="CHEBI:74257"/>
        <dbReference type="ChEBI" id="CHEBI:456215"/>
        <dbReference type="EC" id="2.7.1.180"/>
    </reaction>
</comment>
<sequence length="446" mass="47664" precursor="true">MTIQQTRRALLLVAFLISAAVWFGSTTATAQDQSGQNDTGPRTIREFRGKTMGTSYMVKVAGAEAVDDQTLRFSIDAELRRVNDQMSTYLESSEISQFNRSTSTDWFAVSSEFAAVVTEAQSIAEKTDGAFDITVAPLVNAWSFGPTERSRTVPDADTLKQVMATVGYKKLDVRTDPPGLKKQIPELQIDLSSIAKGHGVDRVVDKLSQLGASDVFVEIGGEVRTSGDKPGGPWKVGIQLPDAAQDTVMIAHAMLMNEPAGNAMATSGDYRNMYVVDGKRYSHTIDPRTGAPVEHDLASVTVIAKTCMQADGWATALNVLGQNPALAIAKQDDIHTLLVSRTDAKEYQMAGTGILAQYAQAAPDAADNTGWLEALVPVAVITFGVFSILLFAMAIGVVFGRRSISGSCGGLASKTNEDGSTSCSLCSNPSDACKELRDKMAADRSE</sequence>
<keyword evidence="9" id="KW-0479">Metal-binding</keyword>
<evidence type="ECO:0000256" key="6">
    <source>
        <dbReference type="ARBA" id="ARBA00022519"/>
    </source>
</evidence>
<evidence type="ECO:0000256" key="1">
    <source>
        <dbReference type="ARBA" id="ARBA00001946"/>
    </source>
</evidence>
<keyword evidence="14" id="KW-0564">Palmitate</keyword>
<evidence type="ECO:0000256" key="19">
    <source>
        <dbReference type="SAM" id="Phobius"/>
    </source>
</evidence>
<keyword evidence="13 19" id="KW-0472">Membrane</keyword>
<dbReference type="EMBL" id="CP036264">
    <property type="protein sequence ID" value="QEF99006.1"/>
    <property type="molecule type" value="Genomic_DNA"/>
</dbReference>
<evidence type="ECO:0000256" key="14">
    <source>
        <dbReference type="ARBA" id="ARBA00023139"/>
    </source>
</evidence>
<organism evidence="21 22">
    <name type="scientific">Stieleria maiorica</name>
    <dbReference type="NCBI Taxonomy" id="2795974"/>
    <lineage>
        <taxon>Bacteria</taxon>
        <taxon>Pseudomonadati</taxon>
        <taxon>Planctomycetota</taxon>
        <taxon>Planctomycetia</taxon>
        <taxon>Pirellulales</taxon>
        <taxon>Pirellulaceae</taxon>
        <taxon>Stieleria</taxon>
    </lineage>
</organism>
<evidence type="ECO:0000256" key="4">
    <source>
        <dbReference type="ARBA" id="ARBA00016337"/>
    </source>
</evidence>
<comment type="subcellular location">
    <subcellularLocation>
        <location evidence="18">Cell inner membrane</location>
        <topology evidence="18">Lipid-anchor</topology>
        <orientation evidence="18">Periplasmic side</orientation>
    </subcellularLocation>
</comment>
<dbReference type="RefSeq" id="WP_147868472.1">
    <property type="nucleotide sequence ID" value="NZ_CP036264.1"/>
</dbReference>
<keyword evidence="8" id="KW-0808">Transferase</keyword>
<dbReference type="PANTHER" id="PTHR30040">
    <property type="entry name" value="THIAMINE BIOSYNTHESIS LIPOPROTEIN APBE"/>
    <property type="match status" value="1"/>
</dbReference>
<keyword evidence="19" id="KW-0812">Transmembrane</keyword>
<keyword evidence="12" id="KW-0460">Magnesium</keyword>
<dbReference type="FunFam" id="3.10.520.10:FF:000001">
    <property type="entry name" value="FAD:protein FMN transferase"/>
    <property type="match status" value="1"/>
</dbReference>
<dbReference type="EC" id="2.7.1.180" evidence="3"/>
<evidence type="ECO:0000256" key="8">
    <source>
        <dbReference type="ARBA" id="ARBA00022679"/>
    </source>
</evidence>
<evidence type="ECO:0000256" key="3">
    <source>
        <dbReference type="ARBA" id="ARBA00011955"/>
    </source>
</evidence>
<evidence type="ECO:0000256" key="9">
    <source>
        <dbReference type="ARBA" id="ARBA00022723"/>
    </source>
</evidence>
<protein>
    <recommendedName>
        <fullName evidence="4">FAD:protein FMN transferase</fullName>
        <ecNumber evidence="3">2.7.1.180</ecNumber>
    </recommendedName>
    <alternativeName>
        <fullName evidence="16">Flavin transferase</fullName>
    </alternativeName>
</protein>
<gene>
    <name evidence="21" type="primary">apbE_2</name>
    <name evidence="21" type="ORF">Mal15_30650</name>
</gene>
<dbReference type="AlphaFoldDB" id="A0A5B9MFX4"/>
<comment type="cofactor">
    <cofactor evidence="1">
        <name>Mg(2+)</name>
        <dbReference type="ChEBI" id="CHEBI:18420"/>
    </cofactor>
</comment>
<evidence type="ECO:0000256" key="12">
    <source>
        <dbReference type="ARBA" id="ARBA00022842"/>
    </source>
</evidence>
<keyword evidence="19" id="KW-1133">Transmembrane helix</keyword>
<keyword evidence="6" id="KW-0997">Cell inner membrane</keyword>
<evidence type="ECO:0000256" key="5">
    <source>
        <dbReference type="ARBA" id="ARBA00022475"/>
    </source>
</evidence>
<evidence type="ECO:0000256" key="15">
    <source>
        <dbReference type="ARBA" id="ARBA00023288"/>
    </source>
</evidence>
<evidence type="ECO:0000256" key="13">
    <source>
        <dbReference type="ARBA" id="ARBA00023136"/>
    </source>
</evidence>
<evidence type="ECO:0000256" key="18">
    <source>
        <dbReference type="ARBA" id="ARBA00060485"/>
    </source>
</evidence>
<evidence type="ECO:0000256" key="11">
    <source>
        <dbReference type="ARBA" id="ARBA00022827"/>
    </source>
</evidence>
<name>A0A5B9MFX4_9BACT</name>
<dbReference type="GO" id="GO:0046872">
    <property type="term" value="F:metal ion binding"/>
    <property type="evidence" value="ECO:0007669"/>
    <property type="project" value="UniProtKB-KW"/>
</dbReference>
<dbReference type="Gene3D" id="3.10.520.10">
    <property type="entry name" value="ApbE-like domains"/>
    <property type="match status" value="1"/>
</dbReference>
<keyword evidence="11" id="KW-0274">FAD</keyword>
<keyword evidence="15 21" id="KW-0449">Lipoprotein</keyword>
<proteinExistence type="inferred from homology"/>
<evidence type="ECO:0000313" key="21">
    <source>
        <dbReference type="EMBL" id="QEF99006.1"/>
    </source>
</evidence>
<feature type="signal peptide" evidence="20">
    <location>
        <begin position="1"/>
        <end position="30"/>
    </location>
</feature>
<keyword evidence="10 20" id="KW-0732">Signal</keyword>
<keyword evidence="22" id="KW-1185">Reference proteome</keyword>
<dbReference type="Pfam" id="PF02424">
    <property type="entry name" value="ApbE"/>
    <property type="match status" value="1"/>
</dbReference>
<dbReference type="InterPro" id="IPR007495">
    <property type="entry name" value="NqrM"/>
</dbReference>
<dbReference type="GO" id="GO:0005886">
    <property type="term" value="C:plasma membrane"/>
    <property type="evidence" value="ECO:0007669"/>
    <property type="project" value="UniProtKB-SubCell"/>
</dbReference>
<evidence type="ECO:0000256" key="20">
    <source>
        <dbReference type="SAM" id="SignalP"/>
    </source>
</evidence>
<evidence type="ECO:0000256" key="10">
    <source>
        <dbReference type="ARBA" id="ARBA00022729"/>
    </source>
</evidence>
<dbReference type="Pfam" id="PF04400">
    <property type="entry name" value="NqrM"/>
    <property type="match status" value="1"/>
</dbReference>
<evidence type="ECO:0000256" key="17">
    <source>
        <dbReference type="ARBA" id="ARBA00048540"/>
    </source>
</evidence>
<dbReference type="Proteomes" id="UP000321353">
    <property type="component" value="Chromosome"/>
</dbReference>
<evidence type="ECO:0000256" key="16">
    <source>
        <dbReference type="ARBA" id="ARBA00031306"/>
    </source>
</evidence>
<evidence type="ECO:0000313" key="22">
    <source>
        <dbReference type="Proteomes" id="UP000321353"/>
    </source>
</evidence>
<evidence type="ECO:0000256" key="7">
    <source>
        <dbReference type="ARBA" id="ARBA00022630"/>
    </source>
</evidence>
<dbReference type="KEGG" id="smam:Mal15_30650"/>